<protein>
    <submittedName>
        <fullName evidence="2">Uncharacterized protein</fullName>
    </submittedName>
</protein>
<keyword evidence="3" id="KW-1185">Reference proteome</keyword>
<comment type="caution">
    <text evidence="2">The sequence shown here is derived from an EMBL/GenBank/DDBJ whole genome shotgun (WGS) entry which is preliminary data.</text>
</comment>
<dbReference type="Proteomes" id="UP001221413">
    <property type="component" value="Unassembled WGS sequence"/>
</dbReference>
<accession>A0AAD6NIG7</accession>
<dbReference type="EMBL" id="JAQGDS010000010">
    <property type="protein sequence ID" value="KAJ6257813.1"/>
    <property type="molecule type" value="Genomic_DNA"/>
</dbReference>
<sequence>MSTRLINSRRCIYLFILLGILAVVLAHRYDDEGYQNDVGDDGGNGGAEDGGAWEEDVGAEVVAADGADDHGAGEAEELDEDLAVPCRQLGSVVAGMVDGCGVWTYAGMAGPGFAFILSACMAFGRTGAEAVEASSDVFSVFLTRRVAIVAMGCRRRVCGWLSEGRRTWFPSFPHCVGENEGAGK</sequence>
<evidence type="ECO:0000313" key="2">
    <source>
        <dbReference type="EMBL" id="KAJ6257813.1"/>
    </source>
</evidence>
<reference evidence="2" key="1">
    <citation type="submission" date="2023-01" db="EMBL/GenBank/DDBJ databases">
        <title>The chitinases involved in constricting ring structure development in the nematode-trapping fungus Drechslerella dactyloides.</title>
        <authorList>
            <person name="Wang R."/>
            <person name="Zhang L."/>
            <person name="Tang P."/>
            <person name="Li S."/>
            <person name="Liang L."/>
        </authorList>
    </citation>
    <scope>NUCLEOTIDE SEQUENCE</scope>
    <source>
        <strain evidence="2">YMF1.00031</strain>
    </source>
</reference>
<gene>
    <name evidence="2" type="ORF">Dda_7602</name>
</gene>
<proteinExistence type="predicted"/>
<organism evidence="2 3">
    <name type="scientific">Drechslerella dactyloides</name>
    <name type="common">Nematode-trapping fungus</name>
    <name type="synonym">Arthrobotrys dactyloides</name>
    <dbReference type="NCBI Taxonomy" id="74499"/>
    <lineage>
        <taxon>Eukaryota</taxon>
        <taxon>Fungi</taxon>
        <taxon>Dikarya</taxon>
        <taxon>Ascomycota</taxon>
        <taxon>Pezizomycotina</taxon>
        <taxon>Orbiliomycetes</taxon>
        <taxon>Orbiliales</taxon>
        <taxon>Orbiliaceae</taxon>
        <taxon>Drechslerella</taxon>
    </lineage>
</organism>
<feature type="signal peptide" evidence="1">
    <location>
        <begin position="1"/>
        <end position="26"/>
    </location>
</feature>
<evidence type="ECO:0000313" key="3">
    <source>
        <dbReference type="Proteomes" id="UP001221413"/>
    </source>
</evidence>
<keyword evidence="1" id="KW-0732">Signal</keyword>
<feature type="chain" id="PRO_5042067503" evidence="1">
    <location>
        <begin position="27"/>
        <end position="184"/>
    </location>
</feature>
<name>A0AAD6NIG7_DREDA</name>
<dbReference type="AlphaFoldDB" id="A0AAD6NIG7"/>
<evidence type="ECO:0000256" key="1">
    <source>
        <dbReference type="SAM" id="SignalP"/>
    </source>
</evidence>